<keyword evidence="5" id="KW-1185">Reference proteome</keyword>
<evidence type="ECO:0000313" key="6">
    <source>
        <dbReference type="Proteomes" id="UP000501945"/>
    </source>
</evidence>
<evidence type="ECO:0000313" key="4">
    <source>
        <dbReference type="EMBL" id="QIW59183.1"/>
    </source>
</evidence>
<dbReference type="EMBL" id="CP047628">
    <property type="protein sequence ID" value="QIW59183.1"/>
    <property type="molecule type" value="Genomic_DNA"/>
</dbReference>
<feature type="region of interest" description="Disordered" evidence="1">
    <location>
        <begin position="54"/>
        <end position="77"/>
    </location>
</feature>
<feature type="chain" id="PRO_5044632496" description="LPXTG cell wall anchor domain-containing protein" evidence="2">
    <location>
        <begin position="28"/>
        <end position="114"/>
    </location>
</feature>
<evidence type="ECO:0000313" key="3">
    <source>
        <dbReference type="EMBL" id="QIW54679.1"/>
    </source>
</evidence>
<feature type="signal peptide" evidence="2">
    <location>
        <begin position="1"/>
        <end position="27"/>
    </location>
</feature>
<accession>A0A6H0UWS9</accession>
<evidence type="ECO:0000256" key="1">
    <source>
        <dbReference type="SAM" id="MobiDB-lite"/>
    </source>
</evidence>
<dbReference type="EMBL" id="CP047616">
    <property type="protein sequence ID" value="QIW54679.1"/>
    <property type="molecule type" value="Genomic_DNA"/>
</dbReference>
<sequence>MKKKRLLLLRVLIVVLTASFSSIIICAEEVDSSHASVEVKGSIFPPISEELVQHSTEKRSQFTSHERKNLPRTGEKSSTCMSILGSILIGSVFHILNRKQVVGLLRNILNRRIS</sequence>
<evidence type="ECO:0000313" key="5">
    <source>
        <dbReference type="Proteomes" id="UP000501558"/>
    </source>
</evidence>
<gene>
    <name evidence="4" type="ORF">GU334_09800</name>
    <name evidence="3" type="ORF">GU336_11310</name>
</gene>
<evidence type="ECO:0000256" key="2">
    <source>
        <dbReference type="SAM" id="SignalP"/>
    </source>
</evidence>
<proteinExistence type="predicted"/>
<name>A0A6H0UWS9_9LACT</name>
<evidence type="ECO:0008006" key="7">
    <source>
        <dbReference type="Google" id="ProtNLM"/>
    </source>
</evidence>
<feature type="compositionally biased region" description="Basic and acidic residues" evidence="1">
    <location>
        <begin position="54"/>
        <end position="75"/>
    </location>
</feature>
<protein>
    <recommendedName>
        <fullName evidence="7">LPXTG cell wall anchor domain-containing protein</fullName>
    </recommendedName>
</protein>
<dbReference type="AlphaFoldDB" id="A0A6H0UWS9"/>
<keyword evidence="2" id="KW-0732">Signal</keyword>
<dbReference type="Proteomes" id="UP000501558">
    <property type="component" value="Chromosome"/>
</dbReference>
<dbReference type="Proteomes" id="UP000501945">
    <property type="component" value="Chromosome"/>
</dbReference>
<reference evidence="5 6" key="1">
    <citation type="submission" date="2019-12" db="EMBL/GenBank/DDBJ databases">
        <title>Whole genome sequences of Lactococcus raffinolactis strains isolated from sewage.</title>
        <authorList>
            <person name="Ybazeta G."/>
            <person name="Ross M."/>
            <person name="Brabant-Kirwan D."/>
            <person name="Saleh M."/>
            <person name="Dillon J.A."/>
            <person name="Splinter K."/>
            <person name="Nokhbeh R."/>
        </authorList>
    </citation>
    <scope>NUCLEOTIDE SEQUENCE [LARGE SCALE GENOMIC DNA]</scope>
    <source>
        <strain evidence="4 5">Lr_19_14</strain>
        <strain evidence="3 6">Lr_19_5</strain>
    </source>
</reference>
<dbReference type="RefSeq" id="WP_167372301.1">
    <property type="nucleotide sequence ID" value="NZ_CP023392.1"/>
</dbReference>
<organism evidence="4 5">
    <name type="scientific">Pseudolactococcus raffinolactis</name>
    <dbReference type="NCBI Taxonomy" id="1366"/>
    <lineage>
        <taxon>Bacteria</taxon>
        <taxon>Bacillati</taxon>
        <taxon>Bacillota</taxon>
        <taxon>Bacilli</taxon>
        <taxon>Lactobacillales</taxon>
        <taxon>Streptococcaceae</taxon>
        <taxon>Pseudolactococcus</taxon>
    </lineage>
</organism>